<proteinExistence type="predicted"/>
<protein>
    <submittedName>
        <fullName evidence="2">Uncharacterized protein</fullName>
    </submittedName>
</protein>
<feature type="compositionally biased region" description="Polar residues" evidence="1">
    <location>
        <begin position="93"/>
        <end position="108"/>
    </location>
</feature>
<feature type="region of interest" description="Disordered" evidence="1">
    <location>
        <begin position="93"/>
        <end position="150"/>
    </location>
</feature>
<reference evidence="2 3" key="1">
    <citation type="journal article" date="2020" name="Phytopathology">
        <title>Genome Sequence Resources of Colletotrichum truncatum, C. plurivorum, C. musicola, and C. sojae: Four Species Pathogenic to Soybean (Glycine max).</title>
        <authorList>
            <person name="Rogerio F."/>
            <person name="Boufleur T.R."/>
            <person name="Ciampi-Guillardi M."/>
            <person name="Sukno S.A."/>
            <person name="Thon M.R."/>
            <person name="Massola Junior N.S."/>
            <person name="Baroncelli R."/>
        </authorList>
    </citation>
    <scope>NUCLEOTIDE SEQUENCE [LARGE SCALE GENOMIC DNA]</scope>
    <source>
        <strain evidence="2 3">LFN0009</strain>
    </source>
</reference>
<dbReference type="Proteomes" id="UP000652219">
    <property type="component" value="Unassembled WGS sequence"/>
</dbReference>
<evidence type="ECO:0000313" key="2">
    <source>
        <dbReference type="EMBL" id="KAF6793777.1"/>
    </source>
</evidence>
<accession>A0A8H6IS28</accession>
<organism evidence="2 3">
    <name type="scientific">Colletotrichum sojae</name>
    <dbReference type="NCBI Taxonomy" id="2175907"/>
    <lineage>
        <taxon>Eukaryota</taxon>
        <taxon>Fungi</taxon>
        <taxon>Dikarya</taxon>
        <taxon>Ascomycota</taxon>
        <taxon>Pezizomycotina</taxon>
        <taxon>Sordariomycetes</taxon>
        <taxon>Hypocreomycetidae</taxon>
        <taxon>Glomerellales</taxon>
        <taxon>Glomerellaceae</taxon>
        <taxon>Colletotrichum</taxon>
        <taxon>Colletotrichum orchidearum species complex</taxon>
    </lineage>
</organism>
<evidence type="ECO:0000313" key="3">
    <source>
        <dbReference type="Proteomes" id="UP000652219"/>
    </source>
</evidence>
<gene>
    <name evidence="2" type="ORF">CSOJ01_13825</name>
</gene>
<name>A0A8H6IS28_9PEZI</name>
<evidence type="ECO:0000256" key="1">
    <source>
        <dbReference type="SAM" id="MobiDB-lite"/>
    </source>
</evidence>
<sequence>MTFCNLSIRNTTDKVVRSVGFSGSDFGFFQQKDVEPSTGWTNIIDMGCPGRSETAHWGFVYLKKSNSQGSVYFTVYWKLNDSGHIAELGAEYNNMNNDGDTPQHQPESSLAGDGGSQWTKQIPGLGHITWTPDKDNGGSPKLELTFNEFK</sequence>
<dbReference type="EMBL" id="WIGN01000423">
    <property type="protein sequence ID" value="KAF6793777.1"/>
    <property type="molecule type" value="Genomic_DNA"/>
</dbReference>
<keyword evidence="3" id="KW-1185">Reference proteome</keyword>
<comment type="caution">
    <text evidence="2">The sequence shown here is derived from an EMBL/GenBank/DDBJ whole genome shotgun (WGS) entry which is preliminary data.</text>
</comment>
<dbReference type="AlphaFoldDB" id="A0A8H6IS28"/>